<dbReference type="OMA" id="CAPATDK"/>
<feature type="compositionally biased region" description="Polar residues" evidence="1">
    <location>
        <begin position="412"/>
        <end position="425"/>
    </location>
</feature>
<dbReference type="Ensembl" id="ENSACUT00000004197.1">
    <property type="protein sequence ID" value="ENSACUP00000003947.1"/>
    <property type="gene ID" value="ENSACUG00000002702.1"/>
</dbReference>
<feature type="compositionally biased region" description="Polar residues" evidence="1">
    <location>
        <begin position="672"/>
        <end position="681"/>
    </location>
</feature>
<protein>
    <submittedName>
        <fullName evidence="3">KIAA1211 like</fullName>
    </submittedName>
</protein>
<feature type="compositionally biased region" description="Basic and acidic residues" evidence="1">
    <location>
        <begin position="474"/>
        <end position="489"/>
    </location>
</feature>
<feature type="region of interest" description="Disordered" evidence="1">
    <location>
        <begin position="412"/>
        <end position="450"/>
    </location>
</feature>
<feature type="region of interest" description="Disordered" evidence="1">
    <location>
        <begin position="511"/>
        <end position="554"/>
    </location>
</feature>
<feature type="region of interest" description="Disordered" evidence="1">
    <location>
        <begin position="224"/>
        <end position="250"/>
    </location>
</feature>
<evidence type="ECO:0000313" key="3">
    <source>
        <dbReference type="Ensembl" id="ENSACUP00000003947.1"/>
    </source>
</evidence>
<feature type="domain" description="DUF4592" evidence="2">
    <location>
        <begin position="74"/>
        <end position="120"/>
    </location>
</feature>
<feature type="compositionally biased region" description="Basic and acidic residues" evidence="1">
    <location>
        <begin position="511"/>
        <end position="529"/>
    </location>
</feature>
<dbReference type="InterPro" id="IPR028030">
    <property type="entry name" value="DUF4592"/>
</dbReference>
<feature type="region of interest" description="Disordered" evidence="1">
    <location>
        <begin position="642"/>
        <end position="731"/>
    </location>
</feature>
<reference evidence="3" key="2">
    <citation type="submission" date="2025-09" db="UniProtKB">
        <authorList>
            <consortium name="Ensembl"/>
        </authorList>
    </citation>
    <scope>IDENTIFICATION</scope>
</reference>
<name>A0A663LWX3_ATHCN</name>
<dbReference type="PANTHER" id="PTHR47743">
    <property type="entry name" value="KIAA1210 / KIAA1211 FAMILY MEMBER"/>
    <property type="match status" value="1"/>
</dbReference>
<feature type="compositionally biased region" description="Basic residues" evidence="1">
    <location>
        <begin position="158"/>
        <end position="173"/>
    </location>
</feature>
<accession>A0A663LWX3</accession>
<keyword evidence="4" id="KW-1185">Reference proteome</keyword>
<feature type="compositionally biased region" description="Polar residues" evidence="1">
    <location>
        <begin position="174"/>
        <end position="185"/>
    </location>
</feature>
<dbReference type="AlphaFoldDB" id="A0A663LWX3"/>
<feature type="region of interest" description="Disordered" evidence="1">
    <location>
        <begin position="465"/>
        <end position="489"/>
    </location>
</feature>
<feature type="domain" description="DUF4592" evidence="2">
    <location>
        <begin position="126"/>
        <end position="169"/>
    </location>
</feature>
<evidence type="ECO:0000256" key="1">
    <source>
        <dbReference type="SAM" id="MobiDB-lite"/>
    </source>
</evidence>
<evidence type="ECO:0000313" key="4">
    <source>
        <dbReference type="Proteomes" id="UP000472269"/>
    </source>
</evidence>
<feature type="compositionally biased region" description="Basic and acidic residues" evidence="1">
    <location>
        <begin position="682"/>
        <end position="704"/>
    </location>
</feature>
<feature type="region of interest" description="Disordered" evidence="1">
    <location>
        <begin position="280"/>
        <end position="313"/>
    </location>
</feature>
<sequence>KFIGRESYKKFPIHTFLVLAQLGYKLSIMGSRALSHDSIFIPETGQEPVRPVRVFSQENVSDRIRALQLKLQPTMKLGPPPPFGLHAKRTEDAGTSSEDDGLPRSPPEMSLLHENLNSGTTRLFPRISDSTILPAANFDTPPGLSSCLDNSAAKHKLLIKPRNQRSSKMRRFSQRTQSESLTDLSCTPEEEEDDEKEMQTDLPDAVFKPSDQELPCGAAAAQEVASWPKPRMPEDLPPALRPAMTQPASESAVVQEALLPGNKPEGCQPTLETTCVKSESSLMLEGKDSATSSYSSPERDVQKQEGSLEASNLLSGDVSDVSINILNQENKELPPMFSVSKIPSKEDTLISKNSTVCLEGSEENIQQDDQIPAKMPCNKQAKKEVALLSESSKQFSIGSFQPMDLFHVSRPASSTQMGSSASCSLEKTKTAQEAAASGKENSQSLLHKEELLRKKAEKAANELNALRKFSVSSARERPRTRSLHFPERSELENPLNTGFFLSKAKVSSRNEKWKEDLQKGSDLEEEKSSKKNQALFPESDIENTGQPTEILAGSVSPAVDVVPVPSDSSVISHNQPSCEDISPFQVKLRSTSLSLKYRDNLSPESKGIKRYSAEFNLENEGLTSFLKGDKAQIKKTANTNIGDSLNEKIKPKAKSSEQLSSKPPLPKKPALQNITIPNSTVNKEKQDKAIHSPESRNEDRDLEQKSNPCKRSVPSPVAAGDSGRDPDTPAEPAWISIARQKQRGMQQEQELDREKLVALDVKSGTEKQNKEKEQTEVLTFSVKELGCTAAQQANVKCLCALFTVAPSPALVDKEEISHLKKASNAAPDQPSWMELAKKKSQAWSDMPQIIK</sequence>
<dbReference type="Proteomes" id="UP000472269">
    <property type="component" value="Unplaced"/>
</dbReference>
<evidence type="ECO:0000259" key="2">
    <source>
        <dbReference type="Pfam" id="PF15262"/>
    </source>
</evidence>
<dbReference type="InterPro" id="IPR026713">
    <property type="entry name" value="CRACD-like"/>
</dbReference>
<proteinExistence type="predicted"/>
<reference evidence="3" key="1">
    <citation type="submission" date="2025-08" db="UniProtKB">
        <authorList>
            <consortium name="Ensembl"/>
        </authorList>
    </citation>
    <scope>IDENTIFICATION</scope>
</reference>
<dbReference type="Pfam" id="PF15262">
    <property type="entry name" value="DUF4592"/>
    <property type="match status" value="2"/>
</dbReference>
<feature type="region of interest" description="Disordered" evidence="1">
    <location>
        <begin position="158"/>
        <end position="199"/>
    </location>
</feature>
<dbReference type="PANTHER" id="PTHR47743:SF1">
    <property type="entry name" value="CRACD-LIKE PROTEIN"/>
    <property type="match status" value="1"/>
</dbReference>
<organism evidence="3 4">
    <name type="scientific">Athene cunicularia</name>
    <name type="common">Burrowing owl</name>
    <name type="synonym">Speotyto cunicularia</name>
    <dbReference type="NCBI Taxonomy" id="194338"/>
    <lineage>
        <taxon>Eukaryota</taxon>
        <taxon>Metazoa</taxon>
        <taxon>Chordata</taxon>
        <taxon>Craniata</taxon>
        <taxon>Vertebrata</taxon>
        <taxon>Euteleostomi</taxon>
        <taxon>Archelosauria</taxon>
        <taxon>Archosauria</taxon>
        <taxon>Dinosauria</taxon>
        <taxon>Saurischia</taxon>
        <taxon>Theropoda</taxon>
        <taxon>Coelurosauria</taxon>
        <taxon>Aves</taxon>
        <taxon>Neognathae</taxon>
        <taxon>Neoaves</taxon>
        <taxon>Telluraves</taxon>
        <taxon>Strigiformes</taxon>
        <taxon>Strigidae</taxon>
        <taxon>Athene</taxon>
    </lineage>
</organism>
<feature type="region of interest" description="Disordered" evidence="1">
    <location>
        <begin position="75"/>
        <end position="112"/>
    </location>
</feature>